<dbReference type="KEGG" id="orm:HTY61_08485"/>
<protein>
    <recommendedName>
        <fullName evidence="2">GTP pyrophosphokinase rsh</fullName>
        <ecNumber evidence="1">2.7.6.5</ecNumber>
    </recommendedName>
    <alternativeName>
        <fullName evidence="5">(p)ppGpp synthase</fullName>
    </alternativeName>
    <alternativeName>
        <fullName evidence="4">ATP:GTP 3'-pyrophosphotransferase</fullName>
    </alternativeName>
</protein>
<dbReference type="Gene3D" id="3.10.20.30">
    <property type="match status" value="1"/>
</dbReference>
<dbReference type="CDD" id="cd01668">
    <property type="entry name" value="TGS_RSH"/>
    <property type="match status" value="1"/>
</dbReference>
<dbReference type="RefSeq" id="WP_175276379.1">
    <property type="nucleotide sequence ID" value="NZ_CP054836.1"/>
</dbReference>
<dbReference type="Pfam" id="PF02824">
    <property type="entry name" value="TGS"/>
    <property type="match status" value="1"/>
</dbReference>
<evidence type="ECO:0000313" key="11">
    <source>
        <dbReference type="EMBL" id="QKV18486.1"/>
    </source>
</evidence>
<dbReference type="GO" id="GO:0015969">
    <property type="term" value="P:guanosine tetraphosphate metabolic process"/>
    <property type="evidence" value="ECO:0007669"/>
    <property type="project" value="InterPro"/>
</dbReference>
<dbReference type="InterPro" id="IPR012676">
    <property type="entry name" value="TGS-like"/>
</dbReference>
<dbReference type="CDD" id="cd04876">
    <property type="entry name" value="ACT_RelA-SpoT"/>
    <property type="match status" value="1"/>
</dbReference>
<comment type="similarity">
    <text evidence="7">Belongs to the relA/spoT family.</text>
</comment>
<dbReference type="FunFam" id="1.10.3210.10:FF:000001">
    <property type="entry name" value="GTP pyrophosphokinase RelA"/>
    <property type="match status" value="1"/>
</dbReference>
<dbReference type="EC" id="2.7.6.5" evidence="1"/>
<evidence type="ECO:0000259" key="10">
    <source>
        <dbReference type="PROSITE" id="PS51880"/>
    </source>
</evidence>
<dbReference type="InterPro" id="IPR003607">
    <property type="entry name" value="HD/PDEase_dom"/>
</dbReference>
<dbReference type="PROSITE" id="PS51831">
    <property type="entry name" value="HD"/>
    <property type="match status" value="1"/>
</dbReference>
<dbReference type="CDD" id="cd05399">
    <property type="entry name" value="NT_Rel-Spo_like"/>
    <property type="match status" value="1"/>
</dbReference>
<comment type="function">
    <text evidence="7">In eubacteria ppGpp (guanosine 3'-diphosphate 5'-diphosphate) is a mediator of the stringent response that coordinates a variety of cellular activities in response to changes in nutritional abundance.</text>
</comment>
<dbReference type="EMBL" id="CP054836">
    <property type="protein sequence ID" value="QKV18486.1"/>
    <property type="molecule type" value="Genomic_DNA"/>
</dbReference>
<dbReference type="InterPro" id="IPR004095">
    <property type="entry name" value="TGS"/>
</dbReference>
<dbReference type="GO" id="GO:0005886">
    <property type="term" value="C:plasma membrane"/>
    <property type="evidence" value="ECO:0007669"/>
    <property type="project" value="TreeGrafter"/>
</dbReference>
<dbReference type="PANTHER" id="PTHR21262">
    <property type="entry name" value="GUANOSINE-3',5'-BIS DIPHOSPHATE 3'-PYROPHOSPHOHYDROLASE"/>
    <property type="match status" value="1"/>
</dbReference>
<dbReference type="GO" id="GO:0008728">
    <property type="term" value="F:GTP diphosphokinase activity"/>
    <property type="evidence" value="ECO:0007669"/>
    <property type="project" value="UniProtKB-EC"/>
</dbReference>
<dbReference type="Pfam" id="PF19296">
    <property type="entry name" value="RelA_AH_RIS"/>
    <property type="match status" value="1"/>
</dbReference>
<name>A0A6N1VBV4_9HYPH</name>
<dbReference type="AlphaFoldDB" id="A0A6N1VBV4"/>
<dbReference type="NCBIfam" id="TIGR00691">
    <property type="entry name" value="spoT_relA"/>
    <property type="match status" value="1"/>
</dbReference>
<dbReference type="Proteomes" id="UP000509367">
    <property type="component" value="Chromosome"/>
</dbReference>
<dbReference type="Gene3D" id="1.10.3210.10">
    <property type="entry name" value="Hypothetical protein af1432"/>
    <property type="match status" value="1"/>
</dbReference>
<dbReference type="InterPro" id="IPR006674">
    <property type="entry name" value="HD_domain"/>
</dbReference>
<dbReference type="SUPFAM" id="SSF55021">
    <property type="entry name" value="ACT-like"/>
    <property type="match status" value="1"/>
</dbReference>
<evidence type="ECO:0000256" key="4">
    <source>
        <dbReference type="ARBA" id="ARBA00029754"/>
    </source>
</evidence>
<dbReference type="InterPro" id="IPR012675">
    <property type="entry name" value="Beta-grasp_dom_sf"/>
</dbReference>
<gene>
    <name evidence="11" type="ORF">HTY61_08485</name>
</gene>
<dbReference type="GO" id="GO:0008893">
    <property type="term" value="F:guanosine-3',5'-bis(diphosphate) 3'-diphosphatase activity"/>
    <property type="evidence" value="ECO:0007669"/>
    <property type="project" value="TreeGrafter"/>
</dbReference>
<evidence type="ECO:0000259" key="9">
    <source>
        <dbReference type="PROSITE" id="PS51831"/>
    </source>
</evidence>
<dbReference type="PANTHER" id="PTHR21262:SF36">
    <property type="entry name" value="BIFUNCTIONAL (P)PPGPP SYNTHASE_HYDROLASE SPOT"/>
    <property type="match status" value="1"/>
</dbReference>
<sequence length="753" mass="84393">MMRQYELVERIQRYKPEVNEALLNKAYVYAMQKHGNQKRASGDPYFSHPLEVAAILTDMRLDESTVAVGLLHDTIEDTTATRREIEEMFGEDIGRLVEGLTKLKKLDLVSRRAAQAENLRKLLLAIADDVRVLLVKLADRLHNMRTLDFVPPHKRARIAEETMEIYAPLAGRMGMQDMREELEELAFRHINPEAHRTITDRLAELGEYNRETLADITETLKNLLVENGIDAEVYSRQKKPWSVFRKMESKALSFEQLSDVFGFRIIVDTEDDCYRALGVVHRKWNTVPGRFKDYISTPKQNDYRSIHTTIVGPSKQRVELQIRTHEMHYVAEYGVAAHAIYKDRALDAAANGRDEAAFAMSKDTNAYAWLRHTIESLSEGDNPEEFLENTKLELFQDQVFCFTPKGRLIALPRGATPVDFAYAVHTDIGNSCVGAKINGRIMPLVTRLQNGDEVEIVRSNAQTPPAAWENVVVTGKARSAIRRASRMAVRKQYAGLGHRILERAFERVGKEFSKDVLKQGLQRLGHKEIDDVLAAVGRGEIPSDDVVRAVYPDYQDARNSNVPTGAVEGDGWFNLTNATGMMFRIPGNTGPDDDQGAATRDAINKAVPIRGAASDIPVRFSPEGAVPGDRIVGISTPGKGITIYPIQSPALAAYDDQPERWIDVRWDLEGLERQRFSAQIIVTAINAPGSLAEIAKIIGDLDANIHTLSMVRTAPDFTEMVFNLEVWDLKHLNGVISRLRDAEAVSTVERASG</sequence>
<dbReference type="InterPro" id="IPR033655">
    <property type="entry name" value="TGS_RelA/SpoT"/>
</dbReference>
<evidence type="ECO:0000259" key="8">
    <source>
        <dbReference type="PROSITE" id="PS51671"/>
    </source>
</evidence>
<evidence type="ECO:0000256" key="3">
    <source>
        <dbReference type="ARBA" id="ARBA00023134"/>
    </source>
</evidence>
<dbReference type="Pfam" id="PF04607">
    <property type="entry name" value="RelA_SpoT"/>
    <property type="match status" value="1"/>
</dbReference>
<comment type="catalytic activity">
    <reaction evidence="6">
        <text>GTP + ATP = guanosine 3'-diphosphate 5'-triphosphate + AMP</text>
        <dbReference type="Rhea" id="RHEA:22088"/>
        <dbReference type="ChEBI" id="CHEBI:30616"/>
        <dbReference type="ChEBI" id="CHEBI:37565"/>
        <dbReference type="ChEBI" id="CHEBI:142410"/>
        <dbReference type="ChEBI" id="CHEBI:456215"/>
        <dbReference type="EC" id="2.7.6.5"/>
    </reaction>
</comment>
<dbReference type="FunFam" id="3.30.460.10:FF:000001">
    <property type="entry name" value="GTP pyrophosphokinase RelA"/>
    <property type="match status" value="1"/>
</dbReference>
<evidence type="ECO:0000256" key="1">
    <source>
        <dbReference type="ARBA" id="ARBA00013251"/>
    </source>
</evidence>
<dbReference type="InterPro" id="IPR045600">
    <property type="entry name" value="RelA/SpoT_AH_RIS"/>
</dbReference>
<dbReference type="Pfam" id="PF13291">
    <property type="entry name" value="ACT_4"/>
    <property type="match status" value="1"/>
</dbReference>
<keyword evidence="3" id="KW-0342">GTP-binding</keyword>
<dbReference type="GO" id="GO:0042594">
    <property type="term" value="P:response to starvation"/>
    <property type="evidence" value="ECO:0007669"/>
    <property type="project" value="TreeGrafter"/>
</dbReference>
<evidence type="ECO:0000256" key="5">
    <source>
        <dbReference type="ARBA" id="ARBA00032407"/>
    </source>
</evidence>
<accession>A0A6N1VBV4</accession>
<dbReference type="PROSITE" id="PS51671">
    <property type="entry name" value="ACT"/>
    <property type="match status" value="1"/>
</dbReference>
<dbReference type="SUPFAM" id="SSF109604">
    <property type="entry name" value="HD-domain/PDEase-like"/>
    <property type="match status" value="1"/>
</dbReference>
<dbReference type="GO" id="GO:0015949">
    <property type="term" value="P:nucleobase-containing small molecule interconversion"/>
    <property type="evidence" value="ECO:0007669"/>
    <property type="project" value="UniProtKB-ARBA"/>
</dbReference>
<dbReference type="CDD" id="cd00077">
    <property type="entry name" value="HDc"/>
    <property type="match status" value="1"/>
</dbReference>
<dbReference type="FunFam" id="3.10.20.30:FF:000002">
    <property type="entry name" value="GTP pyrophosphokinase (RelA/SpoT)"/>
    <property type="match status" value="1"/>
</dbReference>
<evidence type="ECO:0000313" key="12">
    <source>
        <dbReference type="Proteomes" id="UP000509367"/>
    </source>
</evidence>
<keyword evidence="11" id="KW-0378">Hydrolase</keyword>
<dbReference type="SUPFAM" id="SSF81271">
    <property type="entry name" value="TGS-like"/>
    <property type="match status" value="1"/>
</dbReference>
<dbReference type="SMART" id="SM00471">
    <property type="entry name" value="HDc"/>
    <property type="match status" value="1"/>
</dbReference>
<dbReference type="GO" id="GO:0005525">
    <property type="term" value="F:GTP binding"/>
    <property type="evidence" value="ECO:0007669"/>
    <property type="project" value="UniProtKB-KW"/>
</dbReference>
<reference evidence="11 12" key="1">
    <citation type="submission" date="2020-06" db="EMBL/GenBank/DDBJ databases">
        <title>Oricola thermophila sp. nov. isolated from a tidal sediments.</title>
        <authorList>
            <person name="Kwon K.K."/>
            <person name="Yang S.-H."/>
            <person name="Park M.-J."/>
        </authorList>
    </citation>
    <scope>NUCLEOTIDE SEQUENCE [LARGE SCALE GENOMIC DNA]</scope>
    <source>
        <strain evidence="11 12">MEBiC13590</strain>
    </source>
</reference>
<keyword evidence="3" id="KW-0547">Nucleotide-binding</keyword>
<dbReference type="InterPro" id="IPR045865">
    <property type="entry name" value="ACT-like_dom_sf"/>
</dbReference>
<dbReference type="SMART" id="SM00954">
    <property type="entry name" value="RelA_SpoT"/>
    <property type="match status" value="1"/>
</dbReference>
<feature type="domain" description="HD" evidence="9">
    <location>
        <begin position="45"/>
        <end position="144"/>
    </location>
</feature>
<keyword evidence="12" id="KW-1185">Reference proteome</keyword>
<dbReference type="SUPFAM" id="SSF81301">
    <property type="entry name" value="Nucleotidyltransferase"/>
    <property type="match status" value="1"/>
</dbReference>
<dbReference type="InterPro" id="IPR004811">
    <property type="entry name" value="RelA/Spo_fam"/>
</dbReference>
<evidence type="ECO:0000256" key="2">
    <source>
        <dbReference type="ARBA" id="ARBA00014315"/>
    </source>
</evidence>
<dbReference type="PROSITE" id="PS51880">
    <property type="entry name" value="TGS"/>
    <property type="match status" value="1"/>
</dbReference>
<evidence type="ECO:0000256" key="7">
    <source>
        <dbReference type="RuleBase" id="RU003847"/>
    </source>
</evidence>
<dbReference type="InterPro" id="IPR043519">
    <property type="entry name" value="NT_sf"/>
</dbReference>
<evidence type="ECO:0000256" key="6">
    <source>
        <dbReference type="ARBA" id="ARBA00048244"/>
    </source>
</evidence>
<proteinExistence type="inferred from homology"/>
<feature type="domain" description="TGS" evidence="10">
    <location>
        <begin position="397"/>
        <end position="458"/>
    </location>
</feature>
<dbReference type="Gene3D" id="3.30.460.10">
    <property type="entry name" value="Beta Polymerase, domain 2"/>
    <property type="match status" value="1"/>
</dbReference>
<dbReference type="Gene3D" id="3.30.70.260">
    <property type="match status" value="1"/>
</dbReference>
<dbReference type="Pfam" id="PF13328">
    <property type="entry name" value="HD_4"/>
    <property type="match status" value="1"/>
</dbReference>
<feature type="domain" description="ACT" evidence="8">
    <location>
        <begin position="679"/>
        <end position="753"/>
    </location>
</feature>
<organism evidence="11 12">
    <name type="scientific">Oricola thermophila</name>
    <dbReference type="NCBI Taxonomy" id="2742145"/>
    <lineage>
        <taxon>Bacteria</taxon>
        <taxon>Pseudomonadati</taxon>
        <taxon>Pseudomonadota</taxon>
        <taxon>Alphaproteobacteria</taxon>
        <taxon>Hyphomicrobiales</taxon>
        <taxon>Ahrensiaceae</taxon>
        <taxon>Oricola</taxon>
    </lineage>
</organism>
<dbReference type="InterPro" id="IPR007685">
    <property type="entry name" value="RelA_SpoT"/>
</dbReference>
<dbReference type="InterPro" id="IPR002912">
    <property type="entry name" value="ACT_dom"/>
</dbReference>